<dbReference type="SUPFAM" id="SSF48230">
    <property type="entry name" value="Chondroitin AC/alginate lyase"/>
    <property type="match status" value="1"/>
</dbReference>
<dbReference type="EMBL" id="BDQX01000036">
    <property type="protein sequence ID" value="GBG05984.1"/>
    <property type="molecule type" value="Genomic_DNA"/>
</dbReference>
<dbReference type="Pfam" id="PF05426">
    <property type="entry name" value="Alginate_lyase"/>
    <property type="match status" value="1"/>
</dbReference>
<keyword evidence="2" id="KW-0456">Lyase</keyword>
<evidence type="ECO:0000313" key="4">
    <source>
        <dbReference type="EMBL" id="GBG05984.1"/>
    </source>
</evidence>
<dbReference type="GO" id="GO:0042597">
    <property type="term" value="C:periplasmic space"/>
    <property type="evidence" value="ECO:0007669"/>
    <property type="project" value="InterPro"/>
</dbReference>
<dbReference type="InterPro" id="IPR008929">
    <property type="entry name" value="Chondroitin_lyas"/>
</dbReference>
<evidence type="ECO:0000256" key="2">
    <source>
        <dbReference type="ARBA" id="ARBA00023239"/>
    </source>
</evidence>
<keyword evidence="1" id="KW-0732">Signal</keyword>
<dbReference type="InterPro" id="IPR008397">
    <property type="entry name" value="Alginate_lyase_dom"/>
</dbReference>
<dbReference type="Gene3D" id="1.50.10.100">
    <property type="entry name" value="Chondroitin AC/alginate lyase"/>
    <property type="match status" value="1"/>
</dbReference>
<dbReference type="RefSeq" id="WP_108991406.1">
    <property type="nucleotide sequence ID" value="NZ_BDQX01000036.1"/>
</dbReference>
<feature type="domain" description="Alginate lyase" evidence="3">
    <location>
        <begin position="38"/>
        <end position="253"/>
    </location>
</feature>
<dbReference type="GO" id="GO:0016829">
    <property type="term" value="F:lyase activity"/>
    <property type="evidence" value="ECO:0007669"/>
    <property type="project" value="UniProtKB-KW"/>
</dbReference>
<evidence type="ECO:0000313" key="5">
    <source>
        <dbReference type="Proteomes" id="UP000245202"/>
    </source>
</evidence>
<sequence length="320" mass="36161">MKANTTAAERLIELANESLSVSSHAVAVWHIPGFYYDKEGHQAAKRLMEADAQAAFATATAYRLTGESVYADKAAELIDGWSSVNVGFADNDGPLVSAYLGTGLILAAQRIRHYEGWSAERRERFIQWITTVCLPAWDGIPGRNNWWSWSLYAQLCTYRFINDSDAIHSEAIHLKKHIDESLDLSGFIPEETVRGTNGMWYHYFSLAPLTAAAKIVLEETGEDLFRWVSPSGKSLKKALDTLLYYIDGRADEWPFEKDQNVPKPLSAYTWPLDMYEGLTHLYGDPAYERFVAPHRPVASHINASSGYFQSYSWCFPELDR</sequence>
<keyword evidence="5" id="KW-1185">Reference proteome</keyword>
<evidence type="ECO:0000259" key="3">
    <source>
        <dbReference type="Pfam" id="PF05426"/>
    </source>
</evidence>
<evidence type="ECO:0000256" key="1">
    <source>
        <dbReference type="ARBA" id="ARBA00022729"/>
    </source>
</evidence>
<dbReference type="Proteomes" id="UP000245202">
    <property type="component" value="Unassembled WGS sequence"/>
</dbReference>
<accession>A0A2R5ERG8</accession>
<proteinExistence type="predicted"/>
<protein>
    <recommendedName>
        <fullName evidence="3">Alginate lyase domain-containing protein</fullName>
    </recommendedName>
</protein>
<organism evidence="4 5">
    <name type="scientific">Paenibacillus agaridevorans</name>
    <dbReference type="NCBI Taxonomy" id="171404"/>
    <lineage>
        <taxon>Bacteria</taxon>
        <taxon>Bacillati</taxon>
        <taxon>Bacillota</taxon>
        <taxon>Bacilli</taxon>
        <taxon>Bacillales</taxon>
        <taxon>Paenibacillaceae</taxon>
        <taxon>Paenibacillus</taxon>
    </lineage>
</organism>
<reference evidence="4 5" key="1">
    <citation type="submission" date="2017-08" db="EMBL/GenBank/DDBJ databases">
        <title>Substantial Increase in Enzyme Production by Combined Drug-Resistance Mutations in Paenibacillus agaridevorans.</title>
        <authorList>
            <person name="Tanaka Y."/>
            <person name="Funane K."/>
            <person name="Hosaka T."/>
            <person name="Shiwa Y."/>
            <person name="Fujita N."/>
            <person name="Miyazaki T."/>
            <person name="Yoshikawa H."/>
            <person name="Murakami K."/>
            <person name="Kasahara K."/>
            <person name="Inaoka T."/>
            <person name="Hiraga Y."/>
            <person name="Ochi K."/>
        </authorList>
    </citation>
    <scope>NUCLEOTIDE SEQUENCE [LARGE SCALE GENOMIC DNA]</scope>
    <source>
        <strain evidence="4 5">T-3040</strain>
    </source>
</reference>
<comment type="caution">
    <text evidence="4">The sequence shown here is derived from an EMBL/GenBank/DDBJ whole genome shotgun (WGS) entry which is preliminary data.</text>
</comment>
<name>A0A2R5ERG8_9BACL</name>
<gene>
    <name evidence="4" type="ORF">PAT3040_00473</name>
</gene>
<dbReference type="AlphaFoldDB" id="A0A2R5ERG8"/>